<keyword evidence="4" id="KW-0904">Protein phosphatase</keyword>
<organism evidence="7 9">
    <name type="scientific">Didymodactylos carnosus</name>
    <dbReference type="NCBI Taxonomy" id="1234261"/>
    <lineage>
        <taxon>Eukaryota</taxon>
        <taxon>Metazoa</taxon>
        <taxon>Spiralia</taxon>
        <taxon>Gnathifera</taxon>
        <taxon>Rotifera</taxon>
        <taxon>Eurotatoria</taxon>
        <taxon>Bdelloidea</taxon>
        <taxon>Philodinida</taxon>
        <taxon>Philodinidae</taxon>
        <taxon>Didymodactylos</taxon>
    </lineage>
</organism>
<evidence type="ECO:0000259" key="5">
    <source>
        <dbReference type="PROSITE" id="PS50054"/>
    </source>
</evidence>
<dbReference type="Pfam" id="PF00782">
    <property type="entry name" value="DSPc"/>
    <property type="match status" value="1"/>
</dbReference>
<dbReference type="InterPro" id="IPR000387">
    <property type="entry name" value="Tyr_Pase_dom"/>
</dbReference>
<keyword evidence="3" id="KW-0378">Hydrolase</keyword>
<dbReference type="PANTHER" id="PTHR10159:SF519">
    <property type="entry name" value="DUAL SPECIFICITY PROTEIN PHOSPHATASE MPK3"/>
    <property type="match status" value="1"/>
</dbReference>
<protein>
    <recommendedName>
        <fullName evidence="2">protein-tyrosine-phosphatase</fullName>
        <ecNumber evidence="2">3.1.3.48</ecNumber>
    </recommendedName>
</protein>
<evidence type="ECO:0000313" key="8">
    <source>
        <dbReference type="EMBL" id="CAF4239726.1"/>
    </source>
</evidence>
<sequence>VHCQMGISRSSTIVLAYLMKYHHDTLFKAYDFLLDKRRQASPNHGFLLQLIRYEQELRATKEIDTGKGDIQNPIEIVETKVEDKLEL</sequence>
<dbReference type="InterPro" id="IPR020422">
    <property type="entry name" value="TYR_PHOSPHATASE_DUAL_dom"/>
</dbReference>
<accession>A0A8S2FEE1</accession>
<evidence type="ECO:0000256" key="3">
    <source>
        <dbReference type="ARBA" id="ARBA00022801"/>
    </source>
</evidence>
<evidence type="ECO:0000256" key="1">
    <source>
        <dbReference type="ARBA" id="ARBA00008601"/>
    </source>
</evidence>
<evidence type="ECO:0000256" key="2">
    <source>
        <dbReference type="ARBA" id="ARBA00013064"/>
    </source>
</evidence>
<name>A0A8S2FEE1_9BILA</name>
<dbReference type="SUPFAM" id="SSF52799">
    <property type="entry name" value="(Phosphotyrosine protein) phosphatases II"/>
    <property type="match status" value="1"/>
</dbReference>
<gene>
    <name evidence="7" type="ORF">OVA965_LOCUS34551</name>
    <name evidence="8" type="ORF">TMI583_LOCUS35476</name>
</gene>
<proteinExistence type="inferred from homology"/>
<evidence type="ECO:0000313" key="7">
    <source>
        <dbReference type="EMBL" id="CAF1443884.1"/>
    </source>
</evidence>
<feature type="domain" description="Tyrosine specific protein phosphatases" evidence="6">
    <location>
        <begin position="1"/>
        <end position="37"/>
    </location>
</feature>
<evidence type="ECO:0000313" key="9">
    <source>
        <dbReference type="Proteomes" id="UP000677228"/>
    </source>
</evidence>
<dbReference type="AlphaFoldDB" id="A0A8S2FEE1"/>
<dbReference type="InterPro" id="IPR029021">
    <property type="entry name" value="Prot-tyrosine_phosphatase-like"/>
</dbReference>
<comment type="similarity">
    <text evidence="1">Belongs to the protein-tyrosine phosphatase family. Non-receptor class dual specificity subfamily.</text>
</comment>
<dbReference type="Proteomes" id="UP000677228">
    <property type="component" value="Unassembled WGS sequence"/>
</dbReference>
<dbReference type="InterPro" id="IPR000340">
    <property type="entry name" value="Dual-sp_phosphatase_cat-dom"/>
</dbReference>
<feature type="domain" description="Tyrosine-protein phosphatase" evidence="5">
    <location>
        <begin position="1"/>
        <end position="59"/>
    </location>
</feature>
<dbReference type="EMBL" id="CAJOBA010050946">
    <property type="protein sequence ID" value="CAF4239726.1"/>
    <property type="molecule type" value="Genomic_DNA"/>
</dbReference>
<feature type="non-terminal residue" evidence="7">
    <location>
        <position position="1"/>
    </location>
</feature>
<comment type="caution">
    <text evidence="7">The sequence shown here is derived from an EMBL/GenBank/DDBJ whole genome shotgun (WGS) entry which is preliminary data.</text>
</comment>
<dbReference type="PROSITE" id="PS50056">
    <property type="entry name" value="TYR_PHOSPHATASE_2"/>
    <property type="match status" value="1"/>
</dbReference>
<dbReference type="InterPro" id="IPR016130">
    <property type="entry name" value="Tyr_Pase_AS"/>
</dbReference>
<dbReference type="CDD" id="cd14498">
    <property type="entry name" value="DSP"/>
    <property type="match status" value="1"/>
</dbReference>
<dbReference type="Gene3D" id="3.90.190.10">
    <property type="entry name" value="Protein tyrosine phosphatase superfamily"/>
    <property type="match status" value="1"/>
</dbReference>
<evidence type="ECO:0000259" key="6">
    <source>
        <dbReference type="PROSITE" id="PS50056"/>
    </source>
</evidence>
<dbReference type="Proteomes" id="UP000682733">
    <property type="component" value="Unassembled WGS sequence"/>
</dbReference>
<dbReference type="EMBL" id="CAJNOK010029129">
    <property type="protein sequence ID" value="CAF1443884.1"/>
    <property type="molecule type" value="Genomic_DNA"/>
</dbReference>
<reference evidence="7" key="1">
    <citation type="submission" date="2021-02" db="EMBL/GenBank/DDBJ databases">
        <authorList>
            <person name="Nowell W R."/>
        </authorList>
    </citation>
    <scope>NUCLEOTIDE SEQUENCE</scope>
</reference>
<dbReference type="GO" id="GO:0004725">
    <property type="term" value="F:protein tyrosine phosphatase activity"/>
    <property type="evidence" value="ECO:0007669"/>
    <property type="project" value="UniProtKB-EC"/>
</dbReference>
<dbReference type="PROSITE" id="PS00383">
    <property type="entry name" value="TYR_PHOSPHATASE_1"/>
    <property type="match status" value="1"/>
</dbReference>
<dbReference type="GO" id="GO:0005737">
    <property type="term" value="C:cytoplasm"/>
    <property type="evidence" value="ECO:0007669"/>
    <property type="project" value="TreeGrafter"/>
</dbReference>
<dbReference type="PANTHER" id="PTHR10159">
    <property type="entry name" value="DUAL SPECIFICITY PROTEIN PHOSPHATASE"/>
    <property type="match status" value="1"/>
</dbReference>
<evidence type="ECO:0000256" key="4">
    <source>
        <dbReference type="ARBA" id="ARBA00022912"/>
    </source>
</evidence>
<dbReference type="PROSITE" id="PS50054">
    <property type="entry name" value="TYR_PHOSPHATASE_DUAL"/>
    <property type="match status" value="1"/>
</dbReference>
<dbReference type="EC" id="3.1.3.48" evidence="2"/>
<dbReference type="GO" id="GO:0043409">
    <property type="term" value="P:negative regulation of MAPK cascade"/>
    <property type="evidence" value="ECO:0007669"/>
    <property type="project" value="TreeGrafter"/>
</dbReference>